<dbReference type="GeneID" id="93780104"/>
<dbReference type="Proteomes" id="UP000238153">
    <property type="component" value="Unassembled WGS sequence"/>
</dbReference>
<dbReference type="EMBL" id="JAVSOO010000017">
    <property type="protein sequence ID" value="MDT4286859.1"/>
    <property type="molecule type" value="Genomic_DNA"/>
</dbReference>
<dbReference type="CDD" id="cd00586">
    <property type="entry name" value="4HBT"/>
    <property type="match status" value="1"/>
</dbReference>
<proteinExistence type="predicted"/>
<dbReference type="KEGG" id="shh:ShL2_00610"/>
<sequence>MSNPVIINKVVEANQIDHNNHMHDSEYNKVFSEAVNEFNYTHGLSLKEREVLQYTMFTLEEHTTYLAELSLNSTYRIEVYIYDYDYKRVHFFLMLYTDEDELAATNEVIMMGIDSNKRKSAPFPSDYHQNIANYYNQQGTNDWPKQLGHQIGIPKKEN</sequence>
<dbReference type="AlphaFoldDB" id="A0A2A1KCR1"/>
<protein>
    <submittedName>
        <fullName evidence="2">3-hydroxyacyl-CoA dehydrogenase</fullName>
    </submittedName>
    <submittedName>
        <fullName evidence="1">Thioesterase family protein</fullName>
    </submittedName>
</protein>
<keyword evidence="4" id="KW-1185">Reference proteome</keyword>
<dbReference type="InterPro" id="IPR029069">
    <property type="entry name" value="HotDog_dom_sf"/>
</dbReference>
<comment type="caution">
    <text evidence="2">The sequence shown here is derived from an EMBL/GenBank/DDBJ whole genome shotgun (WGS) entry which is preliminary data.</text>
</comment>
<dbReference type="Gene3D" id="3.10.129.10">
    <property type="entry name" value="Hotdog Thioesterase"/>
    <property type="match status" value="1"/>
</dbReference>
<name>A0A2A1KCR1_STAHA</name>
<dbReference type="RefSeq" id="WP_011275035.1">
    <property type="nucleotide sequence ID" value="NZ_BKAY01000009.1"/>
</dbReference>
<gene>
    <name evidence="2" type="ORF">CV019_09260</name>
    <name evidence="1" type="ORF">RO950_07470</name>
</gene>
<reference evidence="1 4" key="2">
    <citation type="submission" date="2023-08" db="EMBL/GenBank/DDBJ databases">
        <title>Genomic surveillance of Staphylococcus haemolyticus neonatal outbreak in southern France.</title>
        <authorList>
            <person name="Magnan C."/>
            <person name="Morsli M."/>
            <person name="Thiery B."/>
            <person name="Salipante F."/>
            <person name="Attar J."/>
            <person name="Massimo D.M."/>
            <person name="Ory J."/>
            <person name="Pantel A."/>
            <person name="Lavigne J.-P."/>
        </authorList>
    </citation>
    <scope>NUCLEOTIDE SEQUENCE [LARGE SCALE GENOMIC DNA]</scope>
    <source>
        <strain evidence="1 4">NSH026</strain>
    </source>
</reference>
<dbReference type="STRING" id="1283.ShL2_00610"/>
<organism evidence="2 3">
    <name type="scientific">Staphylococcus haemolyticus</name>
    <dbReference type="NCBI Taxonomy" id="1283"/>
    <lineage>
        <taxon>Bacteria</taxon>
        <taxon>Bacillati</taxon>
        <taxon>Bacillota</taxon>
        <taxon>Bacilli</taxon>
        <taxon>Bacillales</taxon>
        <taxon>Staphylococcaceae</taxon>
        <taxon>Staphylococcus</taxon>
    </lineage>
</organism>
<dbReference type="Pfam" id="PF13279">
    <property type="entry name" value="4HBT_2"/>
    <property type="match status" value="1"/>
</dbReference>
<evidence type="ECO:0000313" key="1">
    <source>
        <dbReference type="EMBL" id="MDT4286859.1"/>
    </source>
</evidence>
<evidence type="ECO:0000313" key="4">
    <source>
        <dbReference type="Proteomes" id="UP001269271"/>
    </source>
</evidence>
<dbReference type="SUPFAM" id="SSF54637">
    <property type="entry name" value="Thioesterase/thiol ester dehydrase-isomerase"/>
    <property type="match status" value="1"/>
</dbReference>
<dbReference type="Proteomes" id="UP001269271">
    <property type="component" value="Unassembled WGS sequence"/>
</dbReference>
<dbReference type="EMBL" id="PGWX01000346">
    <property type="protein sequence ID" value="PPJ73582.1"/>
    <property type="molecule type" value="Genomic_DNA"/>
</dbReference>
<dbReference type="OMA" id="DWVDYNG"/>
<evidence type="ECO:0000313" key="2">
    <source>
        <dbReference type="EMBL" id="PPJ73582.1"/>
    </source>
</evidence>
<evidence type="ECO:0000313" key="3">
    <source>
        <dbReference type="Proteomes" id="UP000238153"/>
    </source>
</evidence>
<reference evidence="2 3" key="1">
    <citation type="submission" date="2017-11" db="EMBL/GenBank/DDBJ databases">
        <authorList>
            <person name="Founou R.C."/>
            <person name="Founou L."/>
            <person name="Allam M."/>
            <person name="Ismail A."/>
            <person name="Essack S.Y."/>
        </authorList>
    </citation>
    <scope>NUCLEOTIDE SEQUENCE [LARGE SCALE GENOMIC DNA]</scope>
    <source>
        <strain evidence="2 3">G811N2B1</strain>
    </source>
</reference>
<accession>A0A2A1KCR1</accession>